<reference evidence="3" key="1">
    <citation type="submission" date="2021-01" db="EMBL/GenBank/DDBJ databases">
        <title>Caligus Genome Assembly.</title>
        <authorList>
            <person name="Gallardo-Escarate C."/>
        </authorList>
    </citation>
    <scope>NUCLEOTIDE SEQUENCE [LARGE SCALE GENOMIC DNA]</scope>
</reference>
<protein>
    <submittedName>
        <fullName evidence="2">Uncharacterized protein</fullName>
    </submittedName>
</protein>
<keyword evidence="3" id="KW-1185">Reference proteome</keyword>
<feature type="region of interest" description="Disordered" evidence="1">
    <location>
        <begin position="408"/>
        <end position="429"/>
    </location>
</feature>
<feature type="non-terminal residue" evidence="2">
    <location>
        <position position="1"/>
    </location>
</feature>
<dbReference type="Proteomes" id="UP000595437">
    <property type="component" value="Chromosome 14"/>
</dbReference>
<evidence type="ECO:0000256" key="1">
    <source>
        <dbReference type="SAM" id="MobiDB-lite"/>
    </source>
</evidence>
<dbReference type="OrthoDB" id="8068875at2759"/>
<gene>
    <name evidence="2" type="ORF">FKW44_019980</name>
</gene>
<feature type="region of interest" description="Disordered" evidence="1">
    <location>
        <begin position="250"/>
        <end position="308"/>
    </location>
</feature>
<proteinExistence type="predicted"/>
<accession>A0A7T8GWM9</accession>
<feature type="compositionally biased region" description="Polar residues" evidence="1">
    <location>
        <begin position="112"/>
        <end position="122"/>
    </location>
</feature>
<feature type="compositionally biased region" description="Basic residues" evidence="1">
    <location>
        <begin position="99"/>
        <end position="109"/>
    </location>
</feature>
<sequence>RRGDEEKAVVVPTTRKTTKKTFEAEDPIDEYIDRMVFQNIDTPLRSAIQVVDPAIMHPIPLCPRPPSHPLLMVRSTLETGGAAPPRNNPAAPNSSSRALPRHAGKHHPKTLLPNQLQSQQHSGAAAPTIHPHRPYYKTSWGEPPTHKNSFTFDSEEAGQPLMMDVVGLSLLDSMDNDMPDLDSANLSSGGRAALSSIPSALLRWNEESRVIDGESMHDCVTNLSRISWRSSRPLARKTGKERRTEEMIKKLMIDSGNNGEDTEEEGARDPPICSPTLRDHQTTSTERTVSPPPPSSSEEDSVPSSGRQAISQLAQDLAAAISTRVGSLPAIRTGNNSPCGTKTLRPTHGDCKLPKHSCQPSSSTLDPLLTFPWNSPPLLESRAKHVHFWETSHPEEVDPSFLRSLTTRGAYKTSDREHNSKTQRALTSP</sequence>
<dbReference type="EMBL" id="CP045903">
    <property type="protein sequence ID" value="QQP39183.1"/>
    <property type="molecule type" value="Genomic_DNA"/>
</dbReference>
<name>A0A7T8GWM9_CALRO</name>
<feature type="region of interest" description="Disordered" evidence="1">
    <location>
        <begin position="78"/>
        <end position="152"/>
    </location>
</feature>
<evidence type="ECO:0000313" key="2">
    <source>
        <dbReference type="EMBL" id="QQP39183.1"/>
    </source>
</evidence>
<organism evidence="2 3">
    <name type="scientific">Caligus rogercresseyi</name>
    <name type="common">Sea louse</name>
    <dbReference type="NCBI Taxonomy" id="217165"/>
    <lineage>
        <taxon>Eukaryota</taxon>
        <taxon>Metazoa</taxon>
        <taxon>Ecdysozoa</taxon>
        <taxon>Arthropoda</taxon>
        <taxon>Crustacea</taxon>
        <taxon>Multicrustacea</taxon>
        <taxon>Hexanauplia</taxon>
        <taxon>Copepoda</taxon>
        <taxon>Siphonostomatoida</taxon>
        <taxon>Caligidae</taxon>
        <taxon>Caligus</taxon>
    </lineage>
</organism>
<feature type="compositionally biased region" description="Low complexity" evidence="1">
    <location>
        <begin position="82"/>
        <end position="98"/>
    </location>
</feature>
<evidence type="ECO:0000313" key="3">
    <source>
        <dbReference type="Proteomes" id="UP000595437"/>
    </source>
</evidence>
<feature type="non-terminal residue" evidence="2">
    <location>
        <position position="429"/>
    </location>
</feature>
<dbReference type="AlphaFoldDB" id="A0A7T8GWM9"/>